<gene>
    <name evidence="7" type="ORF">HNQ08_001973</name>
</gene>
<keyword evidence="2" id="KW-0964">Secreted</keyword>
<evidence type="ECO:0000256" key="2">
    <source>
        <dbReference type="ARBA" id="ARBA00022525"/>
    </source>
</evidence>
<evidence type="ECO:0000256" key="1">
    <source>
        <dbReference type="ARBA" id="ARBA00004613"/>
    </source>
</evidence>
<accession>A0A7W8JTX0</accession>
<evidence type="ECO:0000256" key="3">
    <source>
        <dbReference type="ARBA" id="ARBA00022729"/>
    </source>
</evidence>
<evidence type="ECO:0000313" key="8">
    <source>
        <dbReference type="Proteomes" id="UP000552709"/>
    </source>
</evidence>
<feature type="domain" description="SD-repeat containing protein B" evidence="6">
    <location>
        <begin position="828"/>
        <end position="899"/>
    </location>
</feature>
<dbReference type="Proteomes" id="UP000552709">
    <property type="component" value="Unassembled WGS sequence"/>
</dbReference>
<dbReference type="Gene3D" id="2.60.40.10">
    <property type="entry name" value="Immunoglobulins"/>
    <property type="match status" value="3"/>
</dbReference>
<keyword evidence="3 5" id="KW-0732">Signal</keyword>
<organism evidence="7 8">
    <name type="scientific">Deinococcus humi</name>
    <dbReference type="NCBI Taxonomy" id="662880"/>
    <lineage>
        <taxon>Bacteria</taxon>
        <taxon>Thermotogati</taxon>
        <taxon>Deinococcota</taxon>
        <taxon>Deinococci</taxon>
        <taxon>Deinococcales</taxon>
        <taxon>Deinococcaceae</taxon>
        <taxon>Deinococcus</taxon>
    </lineage>
</organism>
<dbReference type="InterPro" id="IPR013783">
    <property type="entry name" value="Ig-like_fold"/>
</dbReference>
<evidence type="ECO:0000256" key="4">
    <source>
        <dbReference type="SAM" id="MobiDB-lite"/>
    </source>
</evidence>
<name>A0A7W8JTX0_9DEIO</name>
<sequence length="1019" mass="106150">MSRRLTLLALLLLMPPALPSLSAAAQGSGPSVTAPAPREGTPGGYVTLTFQAQGQGDYEFTVDSPPEWAPVTRTRNVKLNGQTLIPVTFQVPALAPAGESPPLVLRVLQGGTEVARAQTQVRVLPRARVALRSPANLSGTPGQTLSVPLEVTNLGNQPDTIRLTITNADRQPQLDTSEVTLKPGESRTVNATLKLDRVSEGYLYILFFEATSANNPEISARARTNSVFTTVAGRSGTAVQGPRLTFSVRAAVEAGVDWSPGGRSTSIRYSLQPTVGGQLSDYVKGSLGISGLDGSLTRPLPDNPTFGVQLDGGRWTAELEGGRDGFGVRGTLDTGPWKLRSRARYSRLVAGQVYNAGVGASTQVAGGPLDVEVTTTVVRQDGETQRTDTLGVRYGRRLSPNLDLSVGLAGVGFSAAGRYQGDLFVTEELSYVTNIFDVTQTYSGSLSGLHTLGVSGGLSGIQPFGVRAAASLQRQPGGLTWSASGLGLYSGPAGFGASVSGRVQGGTVPTARAQWQATAGITSPSLRLLGAAISGSAQYLIASDDDTPGELAHTVQVNASLSTAALDANALASWSRNPVPAGGSQDKVYLGLTGAYAWKSNTFAALYSFERRSGTVPGTPAGSPQDPSTTQTLGLSWERSWTDRINTRLDFNHAEIWTGSERRRPDQAALTIGIRDVGLPGVNVSTGYRVIAPSGLLAGSLTQGVRVGVSYDLTRVIATPDFLVNTFGGRRGGEVRGVLYRDTNLNGKQDDGEAGLPGVTVRVGNASAVSDAQGRYSVRAPVGSFPLAFPSGLPATVEALDTPNVTVTENGRSEQNVAFAPVGNLEVLVFEDTNRNGSPDPGEQPIPYAGISLSGPAVRAVQADSRGYARLGTLPPGTYTVALNPVSLPEDYTATTEAKRAELKIGERLPALALGAAMPPRQSVTTYTGGTLAVLGRLSSGPSTPGAKVELTVQTQGARTVNVEVLGQTLTPKLEGNRASLEFTVPAGTVPGSYDVKVTAVGDGESKVLILKLLVMAGK</sequence>
<proteinExistence type="predicted"/>
<feature type="signal peptide" evidence="5">
    <location>
        <begin position="1"/>
        <end position="25"/>
    </location>
</feature>
<feature type="chain" id="PRO_5030558188" description="SD-repeat containing protein B domain-containing protein" evidence="5">
    <location>
        <begin position="26"/>
        <end position="1019"/>
    </location>
</feature>
<dbReference type="SUPFAM" id="SSF117074">
    <property type="entry name" value="Hypothetical protein PA1324"/>
    <property type="match status" value="2"/>
</dbReference>
<dbReference type="AlphaFoldDB" id="A0A7W8JTX0"/>
<comment type="subcellular location">
    <subcellularLocation>
        <location evidence="1">Secreted</location>
    </subcellularLocation>
</comment>
<evidence type="ECO:0000259" key="6">
    <source>
        <dbReference type="Pfam" id="PF17210"/>
    </source>
</evidence>
<protein>
    <recommendedName>
        <fullName evidence="6">SD-repeat containing protein B domain-containing protein</fullName>
    </recommendedName>
</protein>
<keyword evidence="8" id="KW-1185">Reference proteome</keyword>
<dbReference type="EMBL" id="JACHFL010000004">
    <property type="protein sequence ID" value="MBB5362875.1"/>
    <property type="molecule type" value="Genomic_DNA"/>
</dbReference>
<comment type="caution">
    <text evidence="7">The sequence shown here is derived from an EMBL/GenBank/DDBJ whole genome shotgun (WGS) entry which is preliminary data.</text>
</comment>
<dbReference type="GO" id="GO:0005576">
    <property type="term" value="C:extracellular region"/>
    <property type="evidence" value="ECO:0007669"/>
    <property type="project" value="UniProtKB-SubCell"/>
</dbReference>
<evidence type="ECO:0000256" key="5">
    <source>
        <dbReference type="SAM" id="SignalP"/>
    </source>
</evidence>
<dbReference type="Pfam" id="PF17210">
    <property type="entry name" value="SdrD_B"/>
    <property type="match status" value="1"/>
</dbReference>
<dbReference type="InterPro" id="IPR033764">
    <property type="entry name" value="Sdr_B"/>
</dbReference>
<evidence type="ECO:0000313" key="7">
    <source>
        <dbReference type="EMBL" id="MBB5362875.1"/>
    </source>
</evidence>
<feature type="region of interest" description="Disordered" evidence="4">
    <location>
        <begin position="23"/>
        <end position="43"/>
    </location>
</feature>
<reference evidence="7 8" key="1">
    <citation type="submission" date="2020-08" db="EMBL/GenBank/DDBJ databases">
        <title>Genomic Encyclopedia of Type Strains, Phase IV (KMG-IV): sequencing the most valuable type-strain genomes for metagenomic binning, comparative biology and taxonomic classification.</title>
        <authorList>
            <person name="Goeker M."/>
        </authorList>
    </citation>
    <scope>NUCLEOTIDE SEQUENCE [LARGE SCALE GENOMIC DNA]</scope>
    <source>
        <strain evidence="7 8">DSM 27939</strain>
    </source>
</reference>
<dbReference type="RefSeq" id="WP_184130715.1">
    <property type="nucleotide sequence ID" value="NZ_JACHFL010000004.1"/>
</dbReference>